<reference evidence="1 2" key="1">
    <citation type="submission" date="2019-12" db="EMBL/GenBank/DDBJ databases">
        <title>Whole-genome sequencing of Allorhizobium vitis.</title>
        <authorList>
            <person name="Gan H.M."/>
            <person name="Szegedi E."/>
            <person name="Burr T."/>
            <person name="Savka M.A."/>
        </authorList>
    </citation>
    <scope>NUCLEOTIDE SEQUENCE [LARGE SCALE GENOMIC DNA]</scope>
    <source>
        <strain evidence="1 2">CG415</strain>
    </source>
</reference>
<comment type="caution">
    <text evidence="1">The sequence shown here is derived from an EMBL/GenBank/DDBJ whole genome shotgun (WGS) entry which is preliminary data.</text>
</comment>
<evidence type="ECO:0000313" key="1">
    <source>
        <dbReference type="EMBL" id="MVA56776.1"/>
    </source>
</evidence>
<sequence length="110" mass="12047">MPNLKIYVDETIFEASRASLHEALPRIRDLLCEAFQVVPSACQLAIIRVVGLPDQPQLNIELLILPHAERTGAVIRAAAEKLRDLLSNVTGTHGAVRIAQLEPATYVALK</sequence>
<evidence type="ECO:0000313" key="2">
    <source>
        <dbReference type="Proteomes" id="UP000440716"/>
    </source>
</evidence>
<protein>
    <submittedName>
        <fullName evidence="1">Uncharacterized protein</fullName>
    </submittedName>
</protein>
<accession>A0A7K1RFK1</accession>
<dbReference type="RefSeq" id="WP_337739522.1">
    <property type="nucleotide sequence ID" value="NZ_WPHU01000004.1"/>
</dbReference>
<proteinExistence type="predicted"/>
<dbReference type="Proteomes" id="UP000440716">
    <property type="component" value="Unassembled WGS sequence"/>
</dbReference>
<gene>
    <name evidence="1" type="ORF">GOZ88_11715</name>
</gene>
<dbReference type="AlphaFoldDB" id="A0A7K1RFK1"/>
<organism evidence="1 2">
    <name type="scientific">Agrobacterium vitis</name>
    <name type="common">Rhizobium vitis</name>
    <dbReference type="NCBI Taxonomy" id="373"/>
    <lineage>
        <taxon>Bacteria</taxon>
        <taxon>Pseudomonadati</taxon>
        <taxon>Pseudomonadota</taxon>
        <taxon>Alphaproteobacteria</taxon>
        <taxon>Hyphomicrobiales</taxon>
        <taxon>Rhizobiaceae</taxon>
        <taxon>Rhizobium/Agrobacterium group</taxon>
        <taxon>Agrobacterium</taxon>
    </lineage>
</organism>
<dbReference type="EMBL" id="WPHU01000004">
    <property type="protein sequence ID" value="MVA56776.1"/>
    <property type="molecule type" value="Genomic_DNA"/>
</dbReference>
<name>A0A7K1RFK1_AGRVI</name>